<feature type="signal peptide" evidence="1">
    <location>
        <begin position="1"/>
        <end position="24"/>
    </location>
</feature>
<keyword evidence="3" id="KW-1185">Reference proteome</keyword>
<sequence length="242" mass="27246">MLRNTLYFVCCLFLTVLTAKVNCAQTTLTPFTLATTNDPETPLYQQANQILTVALQELGFQLNIITLPNKRSLSWANIGKVDGELFRIKNLDLTIHPNLEQVSEAIAHTDQSVIGPKNLKVAGWPSMKNYTLAYERGTEFLNKNQAKFKAVILVNDFHQALELIHAGRADITITSRATAERFLNRTPSEYSDLIVHSPALIDIELHTYINKTLHPQLAFQLAAVLKQMKLDGRFDQLSQINN</sequence>
<evidence type="ECO:0000313" key="2">
    <source>
        <dbReference type="EMBL" id="EAR29627.1"/>
    </source>
</evidence>
<reference evidence="2 3" key="1">
    <citation type="submission" date="2006-02" db="EMBL/GenBank/DDBJ databases">
        <authorList>
            <person name="Moran M.A."/>
            <person name="Kjelleberg S."/>
            <person name="Egan S."/>
            <person name="Saunders N."/>
            <person name="Thomas T."/>
            <person name="Ferriera S."/>
            <person name="Johnson J."/>
            <person name="Kravitz S."/>
            <person name="Halpern A."/>
            <person name="Remington K."/>
            <person name="Beeson K."/>
            <person name="Tran B."/>
            <person name="Rogers Y.-H."/>
            <person name="Friedman R."/>
            <person name="Venter J.C."/>
        </authorList>
    </citation>
    <scope>NUCLEOTIDE SEQUENCE [LARGE SCALE GENOMIC DNA]</scope>
    <source>
        <strain evidence="2 3">D2</strain>
    </source>
</reference>
<proteinExistence type="predicted"/>
<gene>
    <name evidence="2" type="ORF">PTD2_12444</name>
</gene>
<dbReference type="RefSeq" id="WP_009837501.1">
    <property type="nucleotide sequence ID" value="NZ_AAOH01000002.1"/>
</dbReference>
<dbReference type="AlphaFoldDB" id="A4C6M3"/>
<name>A4C6M3_9GAMM</name>
<feature type="chain" id="PRO_5002667021" evidence="1">
    <location>
        <begin position="25"/>
        <end position="242"/>
    </location>
</feature>
<dbReference type="Gene3D" id="3.40.190.10">
    <property type="entry name" value="Periplasmic binding protein-like II"/>
    <property type="match status" value="2"/>
</dbReference>
<dbReference type="HOGENOM" id="CLU_1146445_0_0_6"/>
<evidence type="ECO:0000256" key="1">
    <source>
        <dbReference type="SAM" id="SignalP"/>
    </source>
</evidence>
<dbReference type="Proteomes" id="UP000006201">
    <property type="component" value="Unassembled WGS sequence"/>
</dbReference>
<evidence type="ECO:0000313" key="3">
    <source>
        <dbReference type="Proteomes" id="UP000006201"/>
    </source>
</evidence>
<accession>A4C6M3</accession>
<dbReference type="EMBL" id="AAOH01000002">
    <property type="protein sequence ID" value="EAR29627.1"/>
    <property type="molecule type" value="Genomic_DNA"/>
</dbReference>
<dbReference type="STRING" id="87626.PTD2_12444"/>
<dbReference type="SUPFAM" id="SSF53850">
    <property type="entry name" value="Periplasmic binding protein-like II"/>
    <property type="match status" value="1"/>
</dbReference>
<dbReference type="OrthoDB" id="6838256at2"/>
<dbReference type="eggNOG" id="COG0834">
    <property type="taxonomic scope" value="Bacteria"/>
</dbReference>
<protein>
    <submittedName>
        <fullName evidence="2">Uncharacterized protein</fullName>
    </submittedName>
</protein>
<keyword evidence="1" id="KW-0732">Signal</keyword>
<organism evidence="2 3">
    <name type="scientific">Pseudoalteromonas tunicata D2</name>
    <dbReference type="NCBI Taxonomy" id="87626"/>
    <lineage>
        <taxon>Bacteria</taxon>
        <taxon>Pseudomonadati</taxon>
        <taxon>Pseudomonadota</taxon>
        <taxon>Gammaproteobacteria</taxon>
        <taxon>Alteromonadales</taxon>
        <taxon>Pseudoalteromonadaceae</taxon>
        <taxon>Pseudoalteromonas</taxon>
    </lineage>
</organism>
<comment type="caution">
    <text evidence="2">The sequence shown here is derived from an EMBL/GenBank/DDBJ whole genome shotgun (WGS) entry which is preliminary data.</text>
</comment>